<reference evidence="12" key="1">
    <citation type="submission" date="2016-10" db="EMBL/GenBank/DDBJ databases">
        <authorList>
            <person name="Varghese N."/>
            <person name="Submissions S."/>
        </authorList>
    </citation>
    <scope>NUCLEOTIDE SEQUENCE [LARGE SCALE GENOMIC DNA]</scope>
    <source>
        <strain evidence="12">DSM 4771</strain>
    </source>
</reference>
<dbReference type="GO" id="GO:0046872">
    <property type="term" value="F:metal ion binding"/>
    <property type="evidence" value="ECO:0007669"/>
    <property type="project" value="UniProtKB-UniRule"/>
</dbReference>
<dbReference type="EMBL" id="FNEV01000001">
    <property type="protein sequence ID" value="SDI94359.1"/>
    <property type="molecule type" value="Genomic_DNA"/>
</dbReference>
<evidence type="ECO:0000256" key="3">
    <source>
        <dbReference type="ARBA" id="ARBA00022617"/>
    </source>
</evidence>
<dbReference type="SMART" id="SM00729">
    <property type="entry name" value="Elp3"/>
    <property type="match status" value="1"/>
</dbReference>
<comment type="subcellular location">
    <subcellularLocation>
        <location evidence="9">Cytoplasm</location>
    </subcellularLocation>
</comment>
<evidence type="ECO:0000259" key="10">
    <source>
        <dbReference type="PROSITE" id="PS51918"/>
    </source>
</evidence>
<dbReference type="PROSITE" id="PS51918">
    <property type="entry name" value="RADICAL_SAM"/>
    <property type="match status" value="1"/>
</dbReference>
<evidence type="ECO:0000256" key="6">
    <source>
        <dbReference type="ARBA" id="ARBA00023004"/>
    </source>
</evidence>
<dbReference type="InterPro" id="IPR034505">
    <property type="entry name" value="Coproporphyrinogen-III_oxidase"/>
</dbReference>
<dbReference type="InterPro" id="IPR013785">
    <property type="entry name" value="Aldolase_TIM"/>
</dbReference>
<dbReference type="Pfam" id="PF06969">
    <property type="entry name" value="HemN_C"/>
    <property type="match status" value="1"/>
</dbReference>
<dbReference type="SFLD" id="SFLDS00029">
    <property type="entry name" value="Radical_SAM"/>
    <property type="match status" value="1"/>
</dbReference>
<keyword evidence="6 9" id="KW-0408">Iron</keyword>
<dbReference type="InterPro" id="IPR058240">
    <property type="entry name" value="rSAM_sf"/>
</dbReference>
<evidence type="ECO:0000256" key="8">
    <source>
        <dbReference type="ARBA" id="ARBA00023186"/>
    </source>
</evidence>
<dbReference type="Proteomes" id="UP000199225">
    <property type="component" value="Unassembled WGS sequence"/>
</dbReference>
<dbReference type="PANTHER" id="PTHR13932">
    <property type="entry name" value="COPROPORPHYRINIGEN III OXIDASE"/>
    <property type="match status" value="1"/>
</dbReference>
<dbReference type="SFLD" id="SFLDF00562">
    <property type="entry name" value="HemN-like__clustered_with_heat"/>
    <property type="match status" value="1"/>
</dbReference>
<proteinExistence type="inferred from homology"/>
<name>A0A1G8PP78_9BACI</name>
<evidence type="ECO:0000256" key="5">
    <source>
        <dbReference type="ARBA" id="ARBA00022723"/>
    </source>
</evidence>
<protein>
    <recommendedName>
        <fullName evidence="2 9">Heme chaperone HemW</fullName>
    </recommendedName>
</protein>
<gene>
    <name evidence="11" type="ORF">SAMN04490247_0115</name>
</gene>
<dbReference type="Pfam" id="PF04055">
    <property type="entry name" value="Radical_SAM"/>
    <property type="match status" value="1"/>
</dbReference>
<evidence type="ECO:0000256" key="4">
    <source>
        <dbReference type="ARBA" id="ARBA00022691"/>
    </source>
</evidence>
<dbReference type="Gene3D" id="3.20.20.70">
    <property type="entry name" value="Aldolase class I"/>
    <property type="match status" value="1"/>
</dbReference>
<evidence type="ECO:0000256" key="7">
    <source>
        <dbReference type="ARBA" id="ARBA00023014"/>
    </source>
</evidence>
<keyword evidence="4 9" id="KW-0949">S-adenosyl-L-methionine</keyword>
<dbReference type="CDD" id="cd01335">
    <property type="entry name" value="Radical_SAM"/>
    <property type="match status" value="1"/>
</dbReference>
<dbReference type="OrthoDB" id="9808022at2"/>
<keyword evidence="9" id="KW-0004">4Fe-4S</keyword>
<dbReference type="InterPro" id="IPR006638">
    <property type="entry name" value="Elp3/MiaA/NifB-like_rSAM"/>
</dbReference>
<evidence type="ECO:0000256" key="9">
    <source>
        <dbReference type="RuleBase" id="RU364116"/>
    </source>
</evidence>
<comment type="similarity">
    <text evidence="1">Belongs to the anaerobic coproporphyrinogen-III oxidase family. HemW subfamily.</text>
</comment>
<dbReference type="InterPro" id="IPR004559">
    <property type="entry name" value="HemW-like"/>
</dbReference>
<feature type="domain" description="Radical SAM core" evidence="10">
    <location>
        <begin position="1"/>
        <end position="233"/>
    </location>
</feature>
<keyword evidence="12" id="KW-1185">Reference proteome</keyword>
<keyword evidence="7 9" id="KW-0411">Iron-sulfur</keyword>
<sequence>MQIASAYIHIPFCQQICHYCDFVKFFYDDKAADDYLEALEKEMKGYVPGEKQKMKTIYVGGGTPTVLQTHQLQRLLEMIDTYFDVSVCEEYTFEANPGDLDQEKADLLAEYGVDRISLGVQTFDNQLLEDIGRVHREDDVYINIERLRRAGITNISIDLMYGLPNQSVELFEESVDKALSLELPHYSSYSLQIEPKTVFHQRYKRGELSKPPEDEEVEMYHLLQRKLREQGIYHYEISNFSMPGYESKHNLTYWDNAYYYGIGAGAHGYLPGKRTINIRPLPAYLKKANEDGKPVLHEEPVEVKEMMEEEMFLGLRKMEGVSKRRFLEKYDRVVDEVFDGAVAELAEKGLLSDENGYIRLTEKGKLFGNDVFSSFLLDS</sequence>
<dbReference type="GO" id="GO:0006779">
    <property type="term" value="P:porphyrin-containing compound biosynthetic process"/>
    <property type="evidence" value="ECO:0007669"/>
    <property type="project" value="InterPro"/>
</dbReference>
<evidence type="ECO:0000256" key="2">
    <source>
        <dbReference type="ARBA" id="ARBA00017228"/>
    </source>
</evidence>
<dbReference type="SFLD" id="SFLDF00288">
    <property type="entry name" value="HemN-like__clustered_with_nucl"/>
    <property type="match status" value="1"/>
</dbReference>
<dbReference type="InterPro" id="IPR010723">
    <property type="entry name" value="HemN_C"/>
</dbReference>
<dbReference type="PANTHER" id="PTHR13932:SF5">
    <property type="entry name" value="RADICAL S-ADENOSYL METHIONINE DOMAIN-CONTAINING PROTEIN 1, MITOCHONDRIAL"/>
    <property type="match status" value="1"/>
</dbReference>
<accession>A0A1G8PP78</accession>
<keyword evidence="8 9" id="KW-0143">Chaperone</keyword>
<evidence type="ECO:0000256" key="1">
    <source>
        <dbReference type="ARBA" id="ARBA00006100"/>
    </source>
</evidence>
<dbReference type="STRING" id="86666.SAMN04490247_0115"/>
<dbReference type="RefSeq" id="WP_093190759.1">
    <property type="nucleotide sequence ID" value="NZ_FNEV01000001.1"/>
</dbReference>
<dbReference type="SUPFAM" id="SSF102114">
    <property type="entry name" value="Radical SAM enzymes"/>
    <property type="match status" value="1"/>
</dbReference>
<keyword evidence="5 9" id="KW-0479">Metal-binding</keyword>
<evidence type="ECO:0000313" key="11">
    <source>
        <dbReference type="EMBL" id="SDI94359.1"/>
    </source>
</evidence>
<dbReference type="AlphaFoldDB" id="A0A1G8PP78"/>
<dbReference type="SFLD" id="SFLDG01082">
    <property type="entry name" value="B12-binding_domain_containing"/>
    <property type="match status" value="1"/>
</dbReference>
<comment type="function">
    <text evidence="9">Probably acts as a heme chaperone, transferring heme to an unknown acceptor. Binds one molecule of heme per monomer, possibly covalently. Binds 1 [4Fe-4S] cluster. The cluster is coordinated with 3 cysteines and an exchangeable S-adenosyl-L-methionine.</text>
</comment>
<dbReference type="NCBIfam" id="TIGR00539">
    <property type="entry name" value="hemN_rel"/>
    <property type="match status" value="1"/>
</dbReference>
<dbReference type="GO" id="GO:0004109">
    <property type="term" value="F:coproporphyrinogen oxidase activity"/>
    <property type="evidence" value="ECO:0007669"/>
    <property type="project" value="InterPro"/>
</dbReference>
<dbReference type="GO" id="GO:0051539">
    <property type="term" value="F:4 iron, 4 sulfur cluster binding"/>
    <property type="evidence" value="ECO:0007669"/>
    <property type="project" value="UniProtKB-UniRule"/>
</dbReference>
<keyword evidence="9" id="KW-0963">Cytoplasm</keyword>
<dbReference type="InterPro" id="IPR007197">
    <property type="entry name" value="rSAM"/>
</dbReference>
<dbReference type="SFLD" id="SFLDG01065">
    <property type="entry name" value="anaerobic_coproporphyrinogen-I"/>
    <property type="match status" value="1"/>
</dbReference>
<dbReference type="GO" id="GO:0005737">
    <property type="term" value="C:cytoplasm"/>
    <property type="evidence" value="ECO:0007669"/>
    <property type="project" value="UniProtKB-SubCell"/>
</dbReference>
<organism evidence="11 12">
    <name type="scientific">Salimicrobium halophilum</name>
    <dbReference type="NCBI Taxonomy" id="86666"/>
    <lineage>
        <taxon>Bacteria</taxon>
        <taxon>Bacillati</taxon>
        <taxon>Bacillota</taxon>
        <taxon>Bacilli</taxon>
        <taxon>Bacillales</taxon>
        <taxon>Bacillaceae</taxon>
        <taxon>Salimicrobium</taxon>
    </lineage>
</organism>
<evidence type="ECO:0000313" key="12">
    <source>
        <dbReference type="Proteomes" id="UP000199225"/>
    </source>
</evidence>
<keyword evidence="3 9" id="KW-0349">Heme</keyword>